<gene>
    <name evidence="2" type="ORF">DM02DRAFT_651301</name>
</gene>
<reference evidence="2 3" key="1">
    <citation type="journal article" date="2018" name="Sci. Rep.">
        <title>Comparative genomics provides insights into the lifestyle and reveals functional heterogeneity of dark septate endophytic fungi.</title>
        <authorList>
            <person name="Knapp D.G."/>
            <person name="Nemeth J.B."/>
            <person name="Barry K."/>
            <person name="Hainaut M."/>
            <person name="Henrissat B."/>
            <person name="Johnson J."/>
            <person name="Kuo A."/>
            <person name="Lim J.H.P."/>
            <person name="Lipzen A."/>
            <person name="Nolan M."/>
            <person name="Ohm R.A."/>
            <person name="Tamas L."/>
            <person name="Grigoriev I.V."/>
            <person name="Spatafora J.W."/>
            <person name="Nagy L.G."/>
            <person name="Kovacs G.M."/>
        </authorList>
    </citation>
    <scope>NUCLEOTIDE SEQUENCE [LARGE SCALE GENOMIC DNA]</scope>
    <source>
        <strain evidence="2 3">DSE2036</strain>
    </source>
</reference>
<evidence type="ECO:0000259" key="1">
    <source>
        <dbReference type="PROSITE" id="PS50181"/>
    </source>
</evidence>
<evidence type="ECO:0000313" key="2">
    <source>
        <dbReference type="EMBL" id="PVI04866.1"/>
    </source>
</evidence>
<dbReference type="OrthoDB" id="6058203at2759"/>
<evidence type="ECO:0000313" key="3">
    <source>
        <dbReference type="Proteomes" id="UP000244855"/>
    </source>
</evidence>
<name>A0A2V1E3G6_9PLEO</name>
<dbReference type="EMBL" id="KZ805318">
    <property type="protein sequence ID" value="PVI04866.1"/>
    <property type="molecule type" value="Genomic_DNA"/>
</dbReference>
<dbReference type="InterPro" id="IPR001810">
    <property type="entry name" value="F-box_dom"/>
</dbReference>
<proteinExistence type="predicted"/>
<accession>A0A2V1E3G6</accession>
<feature type="domain" description="F-box" evidence="1">
    <location>
        <begin position="36"/>
        <end position="87"/>
    </location>
</feature>
<protein>
    <recommendedName>
        <fullName evidence="1">F-box domain-containing protein</fullName>
    </recommendedName>
</protein>
<keyword evidence="3" id="KW-1185">Reference proteome</keyword>
<sequence>MPPSISTSFPQSYRSSGDVSAIFNRYQLGPERTSNIMLLAQLPSELIREILYRLDPASFYTCLQTVKLFRQHAFASKALVHAHLKRIPGHRILQEEAEHSADSAFALFTLFCQRANEHLFNLAEKMADVSTWQPEQPMHTRISGLLCWKGLSEMTMKMRGGISKKDMQAVNAHILAYSEVQPERGIVTLYTIQDYGVHGHRPRIQYIISPSTISTHLEFFDMDGNPQYKIMKVVTYKAGLAVLYAPLDSINSPEYNGVVWKLLLFHLRGGHVVSCYNVIDVQQYGSTFMDLVIDSEFNAVIDWRRVRAASYGEPDLKIKITKYIIGGGYWYTNLNVNSYQDKGLNFKMSVRGRNVDLIQAAGHMPHWTATSIGSDRYSQFARQTSCFAPDRHQPAFGHTLAKHHTCGDPDPNGKFLGCVNTALKLLISRFYSGERHDGKQGAFLVKALQFPDTCEEYDWDGDMFRHQHVVVARLAGLPNIYNLSTLGLVIAMSPASDRIAIASWKTLLVYSVDPDAFLNPDYDNSRDHDLVFRMNRGAYELEDHIEHCGWNFYSSAAVEENYVVLNPIQLECKGVVYELEWQNKNELWGWGEEGLVRWNIGATAKGRRGRSSLGEDWLETAQWMCSQQEDA</sequence>
<dbReference type="PROSITE" id="PS50181">
    <property type="entry name" value="FBOX"/>
    <property type="match status" value="1"/>
</dbReference>
<organism evidence="2 3">
    <name type="scientific">Periconia macrospinosa</name>
    <dbReference type="NCBI Taxonomy" id="97972"/>
    <lineage>
        <taxon>Eukaryota</taxon>
        <taxon>Fungi</taxon>
        <taxon>Dikarya</taxon>
        <taxon>Ascomycota</taxon>
        <taxon>Pezizomycotina</taxon>
        <taxon>Dothideomycetes</taxon>
        <taxon>Pleosporomycetidae</taxon>
        <taxon>Pleosporales</taxon>
        <taxon>Massarineae</taxon>
        <taxon>Periconiaceae</taxon>
        <taxon>Periconia</taxon>
    </lineage>
</organism>
<dbReference type="InterPro" id="IPR036047">
    <property type="entry name" value="F-box-like_dom_sf"/>
</dbReference>
<dbReference type="AlphaFoldDB" id="A0A2V1E3G6"/>
<dbReference type="Proteomes" id="UP000244855">
    <property type="component" value="Unassembled WGS sequence"/>
</dbReference>
<dbReference type="SUPFAM" id="SSF81383">
    <property type="entry name" value="F-box domain"/>
    <property type="match status" value="1"/>
</dbReference>
<dbReference type="STRING" id="97972.A0A2V1E3G6"/>